<feature type="compositionally biased region" description="Basic and acidic residues" evidence="8">
    <location>
        <begin position="166"/>
        <end position="175"/>
    </location>
</feature>
<dbReference type="PANTHER" id="PTHR13220">
    <property type="entry name" value="TIMELESS INTERACTING-RELATED"/>
    <property type="match status" value="1"/>
</dbReference>
<evidence type="ECO:0000313" key="10">
    <source>
        <dbReference type="EMBL" id="SLM40353.1"/>
    </source>
</evidence>
<dbReference type="InterPro" id="IPR012923">
    <property type="entry name" value="Csm3"/>
</dbReference>
<sequence>MRSSFQHAAAQQTERPDNAAPPPRDDLDDLFDYDVDLGDVFGDVDTNMDVPVKQTSSPRAGVKEKSTGLGIDEEIKIAKKRRPVVKLDEHRLLSQAGIPKLRRLAKERLKFKGKGHEYTDVARLLSFYQLWLDDLFPRAKFADGLTIIEKLGHAKRMQTMRREWIDEGKPEDRYADGQTVNGQVTNQQEPELQPRPSESKVDSSGPPNIDGTLRSGFTSTCGPEEPDSVSSQSLQGPKKGIDAVGDESLFISNDEGEDQPADDDLDALLAEDVTKNAVREATAAVKAVAAAGDFNDEMEVMAGMEDMW</sequence>
<dbReference type="GO" id="GO:0031298">
    <property type="term" value="C:replication fork protection complex"/>
    <property type="evidence" value="ECO:0007669"/>
    <property type="project" value="TreeGrafter"/>
</dbReference>
<evidence type="ECO:0000256" key="1">
    <source>
        <dbReference type="ARBA" id="ARBA00004123"/>
    </source>
</evidence>
<dbReference type="Pfam" id="PF07962">
    <property type="entry name" value="Swi3"/>
    <property type="match status" value="1"/>
</dbReference>
<reference evidence="11" key="1">
    <citation type="submission" date="2017-03" db="EMBL/GenBank/DDBJ databases">
        <authorList>
            <person name="Sharma R."/>
            <person name="Thines M."/>
        </authorList>
    </citation>
    <scope>NUCLEOTIDE SEQUENCE [LARGE SCALE GENOMIC DNA]</scope>
</reference>
<comment type="similarity">
    <text evidence="2 7">Belongs to the CSM3 family.</text>
</comment>
<protein>
    <recommendedName>
        <fullName evidence="7">Chromosome segregation in meiosis protein</fullName>
    </recommendedName>
</protein>
<comment type="function">
    <text evidence="7">Plays an important role in the control of DNA replication and the maintenance of replication fork stability.</text>
</comment>
<feature type="region of interest" description="Disordered" evidence="8">
    <location>
        <begin position="166"/>
        <end position="246"/>
    </location>
</feature>
<dbReference type="InterPro" id="IPR040038">
    <property type="entry name" value="TIPIN/Csm3/Swi3"/>
</dbReference>
<dbReference type="GO" id="GO:0043111">
    <property type="term" value="P:replication fork arrest"/>
    <property type="evidence" value="ECO:0007669"/>
    <property type="project" value="TreeGrafter"/>
</dbReference>
<evidence type="ECO:0000256" key="5">
    <source>
        <dbReference type="ARBA" id="ARBA00023242"/>
    </source>
</evidence>
<feature type="domain" description="Chromosome segregation in meiosis protein 3" evidence="9">
    <location>
        <begin position="86"/>
        <end position="168"/>
    </location>
</feature>
<evidence type="ECO:0000256" key="2">
    <source>
        <dbReference type="ARBA" id="ARBA00006075"/>
    </source>
</evidence>
<keyword evidence="5 7" id="KW-0539">Nucleus</keyword>
<evidence type="ECO:0000256" key="3">
    <source>
        <dbReference type="ARBA" id="ARBA00022763"/>
    </source>
</evidence>
<dbReference type="PANTHER" id="PTHR13220:SF11">
    <property type="entry name" value="TIMELESS-INTERACTING PROTEIN"/>
    <property type="match status" value="1"/>
</dbReference>
<organism evidence="10 11">
    <name type="scientific">Lasallia pustulata</name>
    <dbReference type="NCBI Taxonomy" id="136370"/>
    <lineage>
        <taxon>Eukaryota</taxon>
        <taxon>Fungi</taxon>
        <taxon>Dikarya</taxon>
        <taxon>Ascomycota</taxon>
        <taxon>Pezizomycotina</taxon>
        <taxon>Lecanoromycetes</taxon>
        <taxon>OSLEUM clade</taxon>
        <taxon>Umbilicariomycetidae</taxon>
        <taxon>Umbilicariales</taxon>
        <taxon>Umbilicariaceae</taxon>
        <taxon>Lasallia</taxon>
    </lineage>
</organism>
<keyword evidence="6 7" id="KW-0131">Cell cycle</keyword>
<dbReference type="GO" id="GO:0003677">
    <property type="term" value="F:DNA binding"/>
    <property type="evidence" value="ECO:0007669"/>
    <property type="project" value="TreeGrafter"/>
</dbReference>
<proteinExistence type="inferred from homology"/>
<keyword evidence="11" id="KW-1185">Reference proteome</keyword>
<feature type="region of interest" description="Disordered" evidence="8">
    <location>
        <begin position="1"/>
        <end position="29"/>
    </location>
</feature>
<evidence type="ECO:0000256" key="6">
    <source>
        <dbReference type="ARBA" id="ARBA00023306"/>
    </source>
</evidence>
<evidence type="ECO:0000256" key="4">
    <source>
        <dbReference type="ARBA" id="ARBA00022880"/>
    </source>
</evidence>
<dbReference type="GO" id="GO:0000076">
    <property type="term" value="P:DNA replication checkpoint signaling"/>
    <property type="evidence" value="ECO:0007669"/>
    <property type="project" value="UniProtKB-UniRule"/>
</dbReference>
<dbReference type="AlphaFoldDB" id="A0A1W5DB08"/>
<feature type="compositionally biased region" description="Polar residues" evidence="8">
    <location>
        <begin position="178"/>
        <end position="190"/>
    </location>
</feature>
<dbReference type="GO" id="GO:0006974">
    <property type="term" value="P:DNA damage response"/>
    <property type="evidence" value="ECO:0007669"/>
    <property type="project" value="UniProtKB-KW"/>
</dbReference>
<dbReference type="GO" id="GO:0031297">
    <property type="term" value="P:replication fork processing"/>
    <property type="evidence" value="ECO:0007669"/>
    <property type="project" value="UniProtKB-UniRule"/>
</dbReference>
<keyword evidence="3 7" id="KW-0227">DNA damage</keyword>
<keyword evidence="4" id="KW-0236">DNA replication inhibitor</keyword>
<comment type="subcellular location">
    <subcellularLocation>
        <location evidence="1 7">Nucleus</location>
    </subcellularLocation>
</comment>
<evidence type="ECO:0000259" key="9">
    <source>
        <dbReference type="Pfam" id="PF07962"/>
    </source>
</evidence>
<accession>A0A1W5DB08</accession>
<evidence type="ECO:0000313" key="11">
    <source>
        <dbReference type="Proteomes" id="UP000192927"/>
    </source>
</evidence>
<evidence type="ECO:0000256" key="7">
    <source>
        <dbReference type="RuleBase" id="RU366049"/>
    </source>
</evidence>
<dbReference type="EMBL" id="FWEW01003670">
    <property type="protein sequence ID" value="SLM40353.1"/>
    <property type="molecule type" value="Genomic_DNA"/>
</dbReference>
<dbReference type="Proteomes" id="UP000192927">
    <property type="component" value="Unassembled WGS sequence"/>
</dbReference>
<evidence type="ECO:0000256" key="8">
    <source>
        <dbReference type="SAM" id="MobiDB-lite"/>
    </source>
</evidence>
<name>A0A1W5DB08_9LECA</name>
<feature type="compositionally biased region" description="Polar residues" evidence="8">
    <location>
        <begin position="1"/>
        <end position="13"/>
    </location>
</feature>